<dbReference type="Proteomes" id="UP000061839">
    <property type="component" value="Chromosome"/>
</dbReference>
<proteinExistence type="predicted"/>
<name>A0A0D4C0U0_9MICC</name>
<dbReference type="GO" id="GO:0003700">
    <property type="term" value="F:DNA-binding transcription factor activity"/>
    <property type="evidence" value="ECO:0007669"/>
    <property type="project" value="InterPro"/>
</dbReference>
<dbReference type="InterPro" id="IPR036390">
    <property type="entry name" value="WH_DNA-bd_sf"/>
</dbReference>
<dbReference type="Pfam" id="PF12802">
    <property type="entry name" value="MarR_2"/>
    <property type="match status" value="1"/>
</dbReference>
<dbReference type="PANTHER" id="PTHR33164:SF43">
    <property type="entry name" value="HTH-TYPE TRANSCRIPTIONAL REPRESSOR YETL"/>
    <property type="match status" value="1"/>
</dbReference>
<dbReference type="InterPro" id="IPR039422">
    <property type="entry name" value="MarR/SlyA-like"/>
</dbReference>
<dbReference type="GO" id="GO:0006950">
    <property type="term" value="P:response to stress"/>
    <property type="evidence" value="ECO:0007669"/>
    <property type="project" value="TreeGrafter"/>
</dbReference>
<evidence type="ECO:0000259" key="1">
    <source>
        <dbReference type="PROSITE" id="PS50995"/>
    </source>
</evidence>
<organism evidence="2 3">
    <name type="scientific">Psychromicrobium lacuslunae</name>
    <dbReference type="NCBI Taxonomy" id="1618207"/>
    <lineage>
        <taxon>Bacteria</taxon>
        <taxon>Bacillati</taxon>
        <taxon>Actinomycetota</taxon>
        <taxon>Actinomycetes</taxon>
        <taxon>Micrococcales</taxon>
        <taxon>Micrococcaceae</taxon>
        <taxon>Psychromicrobium</taxon>
    </lineage>
</organism>
<evidence type="ECO:0000313" key="3">
    <source>
        <dbReference type="Proteomes" id="UP000061839"/>
    </source>
</evidence>
<evidence type="ECO:0000313" key="2">
    <source>
        <dbReference type="EMBL" id="AJT42203.1"/>
    </source>
</evidence>
<dbReference type="EMBL" id="CP011005">
    <property type="protein sequence ID" value="AJT42203.1"/>
    <property type="molecule type" value="Genomic_DNA"/>
</dbReference>
<accession>A0A0D4C0U0</accession>
<dbReference type="InterPro" id="IPR000835">
    <property type="entry name" value="HTH_MarR-typ"/>
</dbReference>
<dbReference type="HOGENOM" id="CLU_083287_1_2_11"/>
<sequence length="165" mass="18210">MALEIIHSMWSEKQDELPLAVLDLLREFKLADLAVAEQTRQQLHIGDKDLAALRFLLVAADRDEPVSPSALGAHLGITSASTTTLIKRLEAAGYVQREPHPKDRRGQYLRASAAARTAMQPALLSRVDHILQAASEFSERDLQTVKRFLEAMISSIQDGALSQKA</sequence>
<dbReference type="AlphaFoldDB" id="A0A0D4C0U0"/>
<gene>
    <name evidence="2" type="ORF">UM93_13085</name>
</gene>
<dbReference type="PANTHER" id="PTHR33164">
    <property type="entry name" value="TRANSCRIPTIONAL REGULATOR, MARR FAMILY"/>
    <property type="match status" value="1"/>
</dbReference>
<dbReference type="InterPro" id="IPR036388">
    <property type="entry name" value="WH-like_DNA-bd_sf"/>
</dbReference>
<dbReference type="PATRIC" id="fig|1618207.4.peg.2652"/>
<dbReference type="PROSITE" id="PS50995">
    <property type="entry name" value="HTH_MARR_2"/>
    <property type="match status" value="1"/>
</dbReference>
<feature type="domain" description="HTH marR-type" evidence="1">
    <location>
        <begin position="14"/>
        <end position="154"/>
    </location>
</feature>
<keyword evidence="3" id="KW-1185">Reference proteome</keyword>
<dbReference type="KEGG" id="ari:UM93_13085"/>
<dbReference type="Gene3D" id="1.10.10.10">
    <property type="entry name" value="Winged helix-like DNA-binding domain superfamily/Winged helix DNA-binding domain"/>
    <property type="match status" value="1"/>
</dbReference>
<dbReference type="SUPFAM" id="SSF46785">
    <property type="entry name" value="Winged helix' DNA-binding domain"/>
    <property type="match status" value="1"/>
</dbReference>
<reference evidence="2 3" key="1">
    <citation type="journal article" date="2015" name="Genome Announc.">
        <title>Complete Genome Sequencing of Protease-Producing Novel Arthrobacter sp. Strain IHBB 11108 Using PacBio Single-Molecule Real-Time Sequencing Technology.</title>
        <authorList>
            <person name="Kiran S."/>
            <person name="Swarnkar M.K."/>
            <person name="Pal M."/>
            <person name="Thakur R."/>
            <person name="Tewari R."/>
            <person name="Singh A.K."/>
            <person name="Gulati A."/>
        </authorList>
    </citation>
    <scope>NUCLEOTIDE SEQUENCE [LARGE SCALE GENOMIC DNA]</scope>
    <source>
        <strain evidence="2 3">IHBB 11108</strain>
    </source>
</reference>
<protein>
    <recommendedName>
        <fullName evidence="1">HTH marR-type domain-containing protein</fullName>
    </recommendedName>
</protein>
<dbReference type="SMART" id="SM00347">
    <property type="entry name" value="HTH_MARR"/>
    <property type="match status" value="1"/>
</dbReference>